<proteinExistence type="predicted"/>
<sequence>MPRFVPVPPPATPVPALALLPEASRPVVVLAMGQYFYFPTLGYCHSRIHQARHVTGRATLGQHGLRLQFTSLLDAVHLHIDRAQLQAAWVGSYQLRCQMAADAPTRVVYCCVREEEPGNGISRLHLSTSTPQLTGGVTITAYDLQRQLLSGYYEVRALDQPTPTRRAGLTAPRCTIVLAGDFEFLSVQLPALAK</sequence>
<dbReference type="AlphaFoldDB" id="A0A8T9Q7P8"/>
<name>A0A8T9Q7P8_9BACT</name>
<organism evidence="1 2">
    <name type="scientific">Hymenobacter cellulosilyticus</name>
    <dbReference type="NCBI Taxonomy" id="2932248"/>
    <lineage>
        <taxon>Bacteria</taxon>
        <taxon>Pseudomonadati</taxon>
        <taxon>Bacteroidota</taxon>
        <taxon>Cytophagia</taxon>
        <taxon>Cytophagales</taxon>
        <taxon>Hymenobacteraceae</taxon>
        <taxon>Hymenobacter</taxon>
    </lineage>
</organism>
<dbReference type="Proteomes" id="UP000831796">
    <property type="component" value="Chromosome"/>
</dbReference>
<dbReference type="RefSeq" id="WP_244674946.1">
    <property type="nucleotide sequence ID" value="NZ_CP095046.1"/>
</dbReference>
<dbReference type="KEGG" id="hcu:MUN79_23450"/>
<evidence type="ECO:0000313" key="2">
    <source>
        <dbReference type="Proteomes" id="UP000831796"/>
    </source>
</evidence>
<gene>
    <name evidence="1" type="ORF">MUN79_23450</name>
</gene>
<reference evidence="1" key="1">
    <citation type="submission" date="2022-04" db="EMBL/GenBank/DDBJ databases">
        <title>Hymenobacter sp. isolated from the air.</title>
        <authorList>
            <person name="Won M."/>
            <person name="Lee C.-M."/>
            <person name="Woen H.-Y."/>
            <person name="Kwon S.-W."/>
        </authorList>
    </citation>
    <scope>NUCLEOTIDE SEQUENCE</scope>
    <source>
        <strain evidence="1">5116S-3</strain>
    </source>
</reference>
<keyword evidence="2" id="KW-1185">Reference proteome</keyword>
<dbReference type="EMBL" id="CP095046">
    <property type="protein sequence ID" value="UOQ71539.1"/>
    <property type="molecule type" value="Genomic_DNA"/>
</dbReference>
<evidence type="ECO:0000313" key="1">
    <source>
        <dbReference type="EMBL" id="UOQ71539.1"/>
    </source>
</evidence>
<protein>
    <submittedName>
        <fullName evidence="1">Uncharacterized protein</fullName>
    </submittedName>
</protein>
<accession>A0A8T9Q7P8</accession>